<dbReference type="EMBL" id="JPKY01000069">
    <property type="protein sequence ID" value="KFH43455.1"/>
    <property type="molecule type" value="Genomic_DNA"/>
</dbReference>
<evidence type="ECO:0000256" key="1">
    <source>
        <dbReference type="ARBA" id="ARBA00022603"/>
    </source>
</evidence>
<feature type="compositionally biased region" description="Low complexity" evidence="4">
    <location>
        <begin position="226"/>
        <end position="237"/>
    </location>
</feature>
<comment type="caution">
    <text evidence="6">The sequence shown here is derived from an EMBL/GenBank/DDBJ whole genome shotgun (WGS) entry which is preliminary data.</text>
</comment>
<reference evidence="7" key="1">
    <citation type="journal article" date="2014" name="Genome Announc.">
        <title>Genome sequence and annotation of Acremonium chrysogenum, producer of the beta-lactam antibiotic cephalosporin C.</title>
        <authorList>
            <person name="Terfehr D."/>
            <person name="Dahlmann T.A."/>
            <person name="Specht T."/>
            <person name="Zadra I."/>
            <person name="Kuernsteiner H."/>
            <person name="Kueck U."/>
        </authorList>
    </citation>
    <scope>NUCLEOTIDE SEQUENCE [LARGE SCALE GENOMIC DNA]</scope>
    <source>
        <strain evidence="7">ATCC 11550 / CBS 779.69 / DSM 880 / IAM 14645 / JCM 23072 / IMI 49137</strain>
    </source>
</reference>
<protein>
    <submittedName>
        <fullName evidence="6">Histone-lysine N-methyltransferase-like protein</fullName>
    </submittedName>
</protein>
<keyword evidence="7" id="KW-1185">Reference proteome</keyword>
<dbReference type="SUPFAM" id="SSF82199">
    <property type="entry name" value="SET domain"/>
    <property type="match status" value="1"/>
</dbReference>
<dbReference type="Proteomes" id="UP000029964">
    <property type="component" value="Unassembled WGS sequence"/>
</dbReference>
<gene>
    <name evidence="6" type="ORF">ACRE_058070</name>
</gene>
<keyword evidence="1 6" id="KW-0489">Methyltransferase</keyword>
<name>A0A086T273_HAPC1</name>
<dbReference type="GO" id="GO:0032259">
    <property type="term" value="P:methylation"/>
    <property type="evidence" value="ECO:0007669"/>
    <property type="project" value="UniProtKB-KW"/>
</dbReference>
<evidence type="ECO:0000313" key="6">
    <source>
        <dbReference type="EMBL" id="KFH43455.1"/>
    </source>
</evidence>
<keyword evidence="3" id="KW-0175">Coiled coil</keyword>
<dbReference type="PANTHER" id="PTHR12350">
    <property type="entry name" value="HISTONE-LYSINE N-METHYLTRANSFERASE-RELATED"/>
    <property type="match status" value="1"/>
</dbReference>
<organism evidence="6 7">
    <name type="scientific">Hapsidospora chrysogenum (strain ATCC 11550 / CBS 779.69 / DSM 880 / IAM 14645 / JCM 23072 / IMI 49137)</name>
    <name type="common">Acremonium chrysogenum</name>
    <dbReference type="NCBI Taxonomy" id="857340"/>
    <lineage>
        <taxon>Eukaryota</taxon>
        <taxon>Fungi</taxon>
        <taxon>Dikarya</taxon>
        <taxon>Ascomycota</taxon>
        <taxon>Pezizomycotina</taxon>
        <taxon>Sordariomycetes</taxon>
        <taxon>Hypocreomycetidae</taxon>
        <taxon>Hypocreales</taxon>
        <taxon>Bionectriaceae</taxon>
        <taxon>Hapsidospora</taxon>
    </lineage>
</organism>
<dbReference type="PROSITE" id="PS50868">
    <property type="entry name" value="POST_SET"/>
    <property type="match status" value="1"/>
</dbReference>
<proteinExistence type="predicted"/>
<feature type="region of interest" description="Disordered" evidence="4">
    <location>
        <begin position="226"/>
        <end position="266"/>
    </location>
</feature>
<dbReference type="InterPro" id="IPR046341">
    <property type="entry name" value="SET_dom_sf"/>
</dbReference>
<evidence type="ECO:0000256" key="2">
    <source>
        <dbReference type="ARBA" id="ARBA00022679"/>
    </source>
</evidence>
<evidence type="ECO:0000256" key="3">
    <source>
        <dbReference type="SAM" id="Coils"/>
    </source>
</evidence>
<evidence type="ECO:0000256" key="4">
    <source>
        <dbReference type="SAM" id="MobiDB-lite"/>
    </source>
</evidence>
<sequence length="266" mass="28609">MAPINPHWPQPSHPSLQEVIISSGTNADEYTTKSISRVTLPPFAVFAKLSFPPCSVAPEPTYATVQMGRDAHLSLNSDLLYINHSCDPSLIFDTSSFNVLVGPKGLKPGDELTFFYPSTEWHMAQPFQCHCATPLCRGTISGARDMTPSQLEGYFLNAHIRSLIEERDNQQQQQQQQQQQGQSDPTALALQNVLRSAEKSLDSARAALQTYLGGVDGAAGTTTTAKAKANGAGDNKASMGNGVGTRSGPTSRELSGEMDGDTRVQV</sequence>
<dbReference type="AlphaFoldDB" id="A0A086T273"/>
<dbReference type="PANTHER" id="PTHR12350:SF19">
    <property type="entry name" value="SET DOMAIN-CONTAINING PROTEIN"/>
    <property type="match status" value="1"/>
</dbReference>
<dbReference type="HOGENOM" id="CLU_073382_1_0_1"/>
<dbReference type="InterPro" id="IPR053201">
    <property type="entry name" value="Flavunoidine_N-MTase"/>
</dbReference>
<evidence type="ECO:0000313" key="7">
    <source>
        <dbReference type="Proteomes" id="UP000029964"/>
    </source>
</evidence>
<accession>A0A086T273</accession>
<feature type="domain" description="Post-SET" evidence="5">
    <location>
        <begin position="125"/>
        <end position="141"/>
    </location>
</feature>
<feature type="coiled-coil region" evidence="3">
    <location>
        <begin position="160"/>
        <end position="207"/>
    </location>
</feature>
<evidence type="ECO:0000259" key="5">
    <source>
        <dbReference type="PROSITE" id="PS50868"/>
    </source>
</evidence>
<dbReference type="STRING" id="857340.A0A086T273"/>
<dbReference type="Gene3D" id="2.170.270.10">
    <property type="entry name" value="SET domain"/>
    <property type="match status" value="1"/>
</dbReference>
<dbReference type="OrthoDB" id="5984008at2759"/>
<dbReference type="GO" id="GO:0008168">
    <property type="term" value="F:methyltransferase activity"/>
    <property type="evidence" value="ECO:0007669"/>
    <property type="project" value="UniProtKB-KW"/>
</dbReference>
<keyword evidence="2 6" id="KW-0808">Transferase</keyword>
<dbReference type="InterPro" id="IPR003616">
    <property type="entry name" value="Post-SET_dom"/>
</dbReference>